<dbReference type="InterPro" id="IPR045337">
    <property type="entry name" value="MmgE_PrpD_C"/>
</dbReference>
<dbReference type="PANTHER" id="PTHR16943:SF8">
    <property type="entry name" value="2-METHYLCITRATE DEHYDRATASE"/>
    <property type="match status" value="1"/>
</dbReference>
<dbReference type="AlphaFoldDB" id="A0A158FQA8"/>
<dbReference type="Pfam" id="PF03972">
    <property type="entry name" value="MmgE_PrpD_N"/>
    <property type="match status" value="1"/>
</dbReference>
<dbReference type="PANTHER" id="PTHR16943">
    <property type="entry name" value="2-METHYLCITRATE DEHYDRATASE-RELATED"/>
    <property type="match status" value="1"/>
</dbReference>
<dbReference type="InterPro" id="IPR042183">
    <property type="entry name" value="MmgE/PrpD_sf_1"/>
</dbReference>
<evidence type="ECO:0000256" key="1">
    <source>
        <dbReference type="ARBA" id="ARBA00006174"/>
    </source>
</evidence>
<evidence type="ECO:0000313" key="5">
    <source>
        <dbReference type="Proteomes" id="UP000054893"/>
    </source>
</evidence>
<dbReference type="OrthoDB" id="8680281at2"/>
<evidence type="ECO:0000313" key="4">
    <source>
        <dbReference type="EMBL" id="SAL22006.1"/>
    </source>
</evidence>
<name>A0A158FQA8_CABSO</name>
<protein>
    <submittedName>
        <fullName evidence="4">MmgE/PrpD family protein</fullName>
    </submittedName>
</protein>
<dbReference type="Gene3D" id="1.10.4100.10">
    <property type="entry name" value="2-methylcitrate dehydratase PrpD"/>
    <property type="match status" value="1"/>
</dbReference>
<gene>
    <name evidence="4" type="ORF">AWB64_01653</name>
</gene>
<dbReference type="InterPro" id="IPR042188">
    <property type="entry name" value="MmgE/PrpD_sf_2"/>
</dbReference>
<feature type="domain" description="MmgE/PrpD N-terminal" evidence="2">
    <location>
        <begin position="14"/>
        <end position="252"/>
    </location>
</feature>
<dbReference type="InterPro" id="IPR005656">
    <property type="entry name" value="MmgE_PrpD"/>
</dbReference>
<reference evidence="4 5" key="1">
    <citation type="submission" date="2016-01" db="EMBL/GenBank/DDBJ databases">
        <authorList>
            <person name="Oliw E.H."/>
        </authorList>
    </citation>
    <scope>NUCLEOTIDE SEQUENCE [LARGE SCALE GENOMIC DNA]</scope>
    <source>
        <strain evidence="4">LMG 22029</strain>
    </source>
</reference>
<evidence type="ECO:0000259" key="3">
    <source>
        <dbReference type="Pfam" id="PF19305"/>
    </source>
</evidence>
<sequence>MEVTQRMPDMSATRQIAEFVSNQRTLPLTVVERAKLHIADTLACILAGSSTHAASIFMEISAPSNHKARVIVPGLGHWDDPSLAAMLTGICAHADDFDDTSEQSMNGHPSAPILSALLPTACMTNASGLDVIRAYAVGVEVACKLGSALGAAHTRRGWHTMSTLGALGATAAAAALRGLDESQTERAFAIGCSFAGGVLGNTGTMTKTLHCGRAAQAGYLAAALAERGFTAGTHILEAPHGFLDALTDRSKHRIELPALGEEWELLTPGLAVKLYPCCSCTHLSIDAAIEISKRHSFDIQKIAHVSCFVRNECTDYLRFPNPKTGIEAKFSMNFTVAVALARGKITLDDFDTAALSQEDIALLMPKVHMKTWAGEEERGLVEVVLTDGTRFTATRDVPRGSPGDPASWADILAKLQDAEARARNRMQTPLAMFFASLQSMETQSQFSDLL</sequence>
<organism evidence="4 5">
    <name type="scientific">Caballeronia sordidicola</name>
    <name type="common">Burkholderia sordidicola</name>
    <dbReference type="NCBI Taxonomy" id="196367"/>
    <lineage>
        <taxon>Bacteria</taxon>
        <taxon>Pseudomonadati</taxon>
        <taxon>Pseudomonadota</taxon>
        <taxon>Betaproteobacteria</taxon>
        <taxon>Burkholderiales</taxon>
        <taxon>Burkholderiaceae</taxon>
        <taxon>Caballeronia</taxon>
    </lineage>
</organism>
<feature type="domain" description="MmgE/PrpD C-terminal" evidence="3">
    <location>
        <begin position="275"/>
        <end position="418"/>
    </location>
</feature>
<dbReference type="InterPro" id="IPR036148">
    <property type="entry name" value="MmgE/PrpD_sf"/>
</dbReference>
<evidence type="ECO:0000259" key="2">
    <source>
        <dbReference type="Pfam" id="PF03972"/>
    </source>
</evidence>
<proteinExistence type="inferred from homology"/>
<comment type="similarity">
    <text evidence="1">Belongs to the PrpD family.</text>
</comment>
<dbReference type="Proteomes" id="UP000054893">
    <property type="component" value="Unassembled WGS sequence"/>
</dbReference>
<dbReference type="InterPro" id="IPR045336">
    <property type="entry name" value="MmgE_PrpD_N"/>
</dbReference>
<dbReference type="GO" id="GO:0016829">
    <property type="term" value="F:lyase activity"/>
    <property type="evidence" value="ECO:0007669"/>
    <property type="project" value="InterPro"/>
</dbReference>
<dbReference type="Gene3D" id="3.30.1330.120">
    <property type="entry name" value="2-methylcitrate dehydratase PrpD"/>
    <property type="match status" value="1"/>
</dbReference>
<dbReference type="Pfam" id="PF19305">
    <property type="entry name" value="MmgE_PrpD_C"/>
    <property type="match status" value="1"/>
</dbReference>
<accession>A0A158FQA8</accession>
<dbReference type="EMBL" id="FCOC02000003">
    <property type="protein sequence ID" value="SAL22006.1"/>
    <property type="molecule type" value="Genomic_DNA"/>
</dbReference>
<dbReference type="SUPFAM" id="SSF103378">
    <property type="entry name" value="2-methylcitrate dehydratase PrpD"/>
    <property type="match status" value="1"/>
</dbReference>